<comment type="caution">
    <text evidence="1">The sequence shown here is derived from an EMBL/GenBank/DDBJ whole genome shotgun (WGS) entry which is preliminary data.</text>
</comment>
<dbReference type="AlphaFoldDB" id="A0A2C6MCA8"/>
<keyword evidence="2" id="KW-1185">Reference proteome</keyword>
<accession>A0A2C6MCA8</accession>
<reference evidence="1 2" key="1">
    <citation type="submission" date="2013-09" db="EMBL/GenBank/DDBJ databases">
        <title>Biodegradation of hydrocarbons in the deep terrestrial subsurface : characterization of a microbial consortium composed of two Desulfotomaculum species originating from a deep geological formation.</title>
        <authorList>
            <person name="Aullo T."/>
            <person name="Berlendis S."/>
            <person name="Lascourreges J.-F."/>
            <person name="Dessort D."/>
            <person name="Saint-Laurent S."/>
            <person name="Schraauwers B."/>
            <person name="Mas J."/>
            <person name="Magot M."/>
            <person name="Ranchou-Peyruse A."/>
        </authorList>
    </citation>
    <scope>NUCLEOTIDE SEQUENCE [LARGE SCALE GENOMIC DNA]</scope>
    <source>
        <strain evidence="1 2">Bs107</strain>
    </source>
</reference>
<sequence>MEPFIDMMSMTAGLPGEMFPWMTTNPDTFHRFSRGWMWCWAGIYWQKVYLAVKH</sequence>
<organism evidence="1 2">
    <name type="scientific">Desulforamulus profundi</name>
    <dbReference type="NCBI Taxonomy" id="1383067"/>
    <lineage>
        <taxon>Bacteria</taxon>
        <taxon>Bacillati</taxon>
        <taxon>Bacillota</taxon>
        <taxon>Clostridia</taxon>
        <taxon>Eubacteriales</taxon>
        <taxon>Peptococcaceae</taxon>
        <taxon>Desulforamulus</taxon>
    </lineage>
</organism>
<evidence type="ECO:0000313" key="1">
    <source>
        <dbReference type="EMBL" id="PHJ38859.1"/>
    </source>
</evidence>
<dbReference type="Proteomes" id="UP000222564">
    <property type="component" value="Unassembled WGS sequence"/>
</dbReference>
<dbReference type="EMBL" id="AWQQ01000042">
    <property type="protein sequence ID" value="PHJ38859.1"/>
    <property type="molecule type" value="Genomic_DNA"/>
</dbReference>
<gene>
    <name evidence="1" type="ORF">P378_07120</name>
</gene>
<evidence type="ECO:0000313" key="2">
    <source>
        <dbReference type="Proteomes" id="UP000222564"/>
    </source>
</evidence>
<name>A0A2C6MCA8_9FIRM</name>
<protein>
    <submittedName>
        <fullName evidence="1">Uncharacterized protein</fullName>
    </submittedName>
</protein>
<proteinExistence type="predicted"/>